<dbReference type="GO" id="GO:0005524">
    <property type="term" value="F:ATP binding"/>
    <property type="evidence" value="ECO:0007669"/>
    <property type="project" value="UniProtKB-KW"/>
</dbReference>
<keyword evidence="7" id="KW-1185">Reference proteome</keyword>
<dbReference type="Proteomes" id="UP000054359">
    <property type="component" value="Unassembled WGS sequence"/>
</dbReference>
<organism evidence="6 7">
    <name type="scientific">Stegodyphus mimosarum</name>
    <name type="common">African social velvet spider</name>
    <dbReference type="NCBI Taxonomy" id="407821"/>
    <lineage>
        <taxon>Eukaryota</taxon>
        <taxon>Metazoa</taxon>
        <taxon>Ecdysozoa</taxon>
        <taxon>Arthropoda</taxon>
        <taxon>Chelicerata</taxon>
        <taxon>Arachnida</taxon>
        <taxon>Araneae</taxon>
        <taxon>Araneomorphae</taxon>
        <taxon>Entelegynae</taxon>
        <taxon>Eresoidea</taxon>
        <taxon>Eresidae</taxon>
        <taxon>Stegodyphus</taxon>
    </lineage>
</organism>
<dbReference type="OMA" id="MIMESNP"/>
<gene>
    <name evidence="6" type="ORF">X975_21858</name>
</gene>
<dbReference type="Gene3D" id="1.10.510.10">
    <property type="entry name" value="Transferase(Phosphotransferase) domain 1"/>
    <property type="match status" value="1"/>
</dbReference>
<accession>A0A087T3H2</accession>
<keyword evidence="5" id="KW-0067">ATP-binding</keyword>
<name>A0A087T3H2_STEMI</name>
<dbReference type="GO" id="GO:0009966">
    <property type="term" value="P:regulation of signal transduction"/>
    <property type="evidence" value="ECO:0007669"/>
    <property type="project" value="TreeGrafter"/>
</dbReference>
<evidence type="ECO:0000313" key="7">
    <source>
        <dbReference type="Proteomes" id="UP000054359"/>
    </source>
</evidence>
<evidence type="ECO:0000256" key="5">
    <source>
        <dbReference type="ARBA" id="ARBA00022840"/>
    </source>
</evidence>
<evidence type="ECO:0000313" key="6">
    <source>
        <dbReference type="EMBL" id="KFM59661.1"/>
    </source>
</evidence>
<dbReference type="InterPro" id="IPR011009">
    <property type="entry name" value="Kinase-like_dom_sf"/>
</dbReference>
<keyword evidence="2" id="KW-0808">Transferase</keyword>
<keyword evidence="1" id="KW-0723">Serine/threonine-protein kinase</keyword>
<dbReference type="SUPFAM" id="SSF56112">
    <property type="entry name" value="Protein kinase-like (PK-like)"/>
    <property type="match status" value="1"/>
</dbReference>
<keyword evidence="4 6" id="KW-0418">Kinase</keyword>
<protein>
    <submittedName>
        <fullName evidence="6">Serine/threonine-protein kinase 32B</fullName>
    </submittedName>
</protein>
<dbReference type="STRING" id="407821.A0A087T3H2"/>
<dbReference type="AlphaFoldDB" id="A0A087T3H2"/>
<sequence length="177" mass="21014">MICRMRPYDVHSSTSMEEIHALMHNTCLHFPKHVDRRFANLIQQLLSLDPKTRISSIKEIKKHSYMESLDISAVYNRQIKPHFIPSKDQLNCDPTFELEEMIIESKPLHKKKKRLSKRNKTKCILTSQISKDEEAMQMCLSSIQNEFIVYNRESELEHQVMEEKRKLWEEELAKVVS</sequence>
<dbReference type="EMBL" id="KK113241">
    <property type="protein sequence ID" value="KFM59661.1"/>
    <property type="molecule type" value="Genomic_DNA"/>
</dbReference>
<dbReference type="OrthoDB" id="354826at2759"/>
<evidence type="ECO:0000256" key="2">
    <source>
        <dbReference type="ARBA" id="ARBA00022679"/>
    </source>
</evidence>
<dbReference type="GO" id="GO:0004703">
    <property type="term" value="F:G protein-coupled receptor kinase activity"/>
    <property type="evidence" value="ECO:0007669"/>
    <property type="project" value="TreeGrafter"/>
</dbReference>
<proteinExistence type="predicted"/>
<evidence type="ECO:0000256" key="3">
    <source>
        <dbReference type="ARBA" id="ARBA00022741"/>
    </source>
</evidence>
<keyword evidence="3" id="KW-0547">Nucleotide-binding</keyword>
<dbReference type="GO" id="GO:0007186">
    <property type="term" value="P:G protein-coupled receptor signaling pathway"/>
    <property type="evidence" value="ECO:0007669"/>
    <property type="project" value="TreeGrafter"/>
</dbReference>
<evidence type="ECO:0000256" key="4">
    <source>
        <dbReference type="ARBA" id="ARBA00022777"/>
    </source>
</evidence>
<reference evidence="6 7" key="1">
    <citation type="submission" date="2013-11" db="EMBL/GenBank/DDBJ databases">
        <title>Genome sequencing of Stegodyphus mimosarum.</title>
        <authorList>
            <person name="Bechsgaard J."/>
        </authorList>
    </citation>
    <scope>NUCLEOTIDE SEQUENCE [LARGE SCALE GENOMIC DNA]</scope>
</reference>
<dbReference type="PANTHER" id="PTHR24355">
    <property type="entry name" value="G PROTEIN-COUPLED RECEPTOR KINASE/RIBOSOMAL PROTEIN S6 KINASE"/>
    <property type="match status" value="1"/>
</dbReference>
<dbReference type="GO" id="GO:0001664">
    <property type="term" value="F:G protein-coupled receptor binding"/>
    <property type="evidence" value="ECO:0007669"/>
    <property type="project" value="TreeGrafter"/>
</dbReference>
<dbReference type="PANTHER" id="PTHR24355:SF30">
    <property type="entry name" value="SERINE_THREONINE-PROTEIN KINASE 32B ISOFORM X1"/>
    <property type="match status" value="1"/>
</dbReference>
<evidence type="ECO:0000256" key="1">
    <source>
        <dbReference type="ARBA" id="ARBA00022527"/>
    </source>
</evidence>
<feature type="non-terminal residue" evidence="6">
    <location>
        <position position="177"/>
    </location>
</feature>